<feature type="domain" description="GP-PDE" evidence="1">
    <location>
        <begin position="6"/>
        <end position="236"/>
    </location>
</feature>
<reference evidence="2 3" key="1">
    <citation type="journal article" date="2016" name="C (Basel)">
        <title>Selective Growth of and Electricity Production by Marine Exoelectrogenic Bacteria in Self-Aggregated Hydrogel of Microbially Reduced Graphene Oxide.</title>
        <authorList>
            <person name="Yoshida N."/>
            <person name="Goto Y."/>
            <person name="Miyata Y."/>
        </authorList>
    </citation>
    <scope>NUCLEOTIDE SEQUENCE [LARGE SCALE GENOMIC DNA]</scope>
    <source>
        <strain evidence="2 3">NIT-T3</strain>
    </source>
</reference>
<organism evidence="2 3">
    <name type="scientific">Desulfuromonas versatilis</name>
    <dbReference type="NCBI Taxonomy" id="2802975"/>
    <lineage>
        <taxon>Bacteria</taxon>
        <taxon>Pseudomonadati</taxon>
        <taxon>Thermodesulfobacteriota</taxon>
        <taxon>Desulfuromonadia</taxon>
        <taxon>Desulfuromonadales</taxon>
        <taxon>Desulfuromonadaceae</taxon>
        <taxon>Desulfuromonas</taxon>
    </lineage>
</organism>
<gene>
    <name evidence="2" type="ORF">DESUT3_12650</name>
</gene>
<dbReference type="InterPro" id="IPR030395">
    <property type="entry name" value="GP_PDE_dom"/>
</dbReference>
<dbReference type="Proteomes" id="UP001319827">
    <property type="component" value="Chromosome"/>
</dbReference>
<evidence type="ECO:0000313" key="2">
    <source>
        <dbReference type="EMBL" id="BCR04196.1"/>
    </source>
</evidence>
<dbReference type="PANTHER" id="PTHR46211:SF14">
    <property type="entry name" value="GLYCEROPHOSPHODIESTER PHOSPHODIESTERASE"/>
    <property type="match status" value="1"/>
</dbReference>
<proteinExistence type="predicted"/>
<protein>
    <submittedName>
        <fullName evidence="2">Glycerophosphoryl diester phosphodiesterase</fullName>
    </submittedName>
</protein>
<sequence>MPQGDLFVWAHRGDSAHAPENTLAAFAAAEAAGCDGIELDVHLCRDGVPVVIHDETLQRTTDGRGRVAATWLRQLRELDAGSWYAAAFAGERLPTLREVLEWAEDRLRINIEIKSAAAGMAVLDLLGDFRRARVLISSFDHKLLAALRRDAPELPLGFLVDSRFWRAGLRRAVASGAESFHPRQDTLSRAMLSACRDAGLALYPWTVDDDKRLSELLRLGVDGVFTNDPARAIACARPRRRPGPGW</sequence>
<dbReference type="PROSITE" id="PS51704">
    <property type="entry name" value="GP_PDE"/>
    <property type="match status" value="1"/>
</dbReference>
<accession>A0ABM8HQ49</accession>
<dbReference type="Gene3D" id="3.20.20.190">
    <property type="entry name" value="Phosphatidylinositol (PI) phosphodiesterase"/>
    <property type="match status" value="1"/>
</dbReference>
<evidence type="ECO:0000313" key="3">
    <source>
        <dbReference type="Proteomes" id="UP001319827"/>
    </source>
</evidence>
<evidence type="ECO:0000259" key="1">
    <source>
        <dbReference type="PROSITE" id="PS51704"/>
    </source>
</evidence>
<keyword evidence="3" id="KW-1185">Reference proteome</keyword>
<reference evidence="2 3" key="2">
    <citation type="journal article" date="2021" name="Int. J. Syst. Evol. Microbiol.">
        <title>Isolation and Polyphasic Characterization of Desulfuromonas versatilis sp. Nov., an Electrogenic Bacteria Capable of Versatile Metabolism Isolated from a Graphene Oxide-Reducing Enrichment Culture.</title>
        <authorList>
            <person name="Xie L."/>
            <person name="Yoshida N."/>
            <person name="Ishii S."/>
            <person name="Meng L."/>
        </authorList>
    </citation>
    <scope>NUCLEOTIDE SEQUENCE [LARGE SCALE GENOMIC DNA]</scope>
    <source>
        <strain evidence="2 3">NIT-T3</strain>
    </source>
</reference>
<dbReference type="SUPFAM" id="SSF51695">
    <property type="entry name" value="PLC-like phosphodiesterases"/>
    <property type="match status" value="1"/>
</dbReference>
<dbReference type="Pfam" id="PF03009">
    <property type="entry name" value="GDPD"/>
    <property type="match status" value="1"/>
</dbReference>
<dbReference type="InterPro" id="IPR017946">
    <property type="entry name" value="PLC-like_Pdiesterase_TIM-brl"/>
</dbReference>
<dbReference type="EMBL" id="AP024355">
    <property type="protein sequence ID" value="BCR04196.1"/>
    <property type="molecule type" value="Genomic_DNA"/>
</dbReference>
<dbReference type="RefSeq" id="WP_221251610.1">
    <property type="nucleotide sequence ID" value="NZ_AP024355.1"/>
</dbReference>
<name>A0ABM8HQ49_9BACT</name>
<dbReference type="PANTHER" id="PTHR46211">
    <property type="entry name" value="GLYCEROPHOSPHORYL DIESTER PHOSPHODIESTERASE"/>
    <property type="match status" value="1"/>
</dbReference>